<gene>
    <name evidence="5" type="ORF">F9Y85_07245</name>
    <name evidence="6" type="ORF">R5H13_22485</name>
</gene>
<dbReference type="Proteomes" id="UP001304419">
    <property type="component" value="Chromosome 2"/>
</dbReference>
<feature type="domain" description="FAD-binding PCMH-type" evidence="4">
    <location>
        <begin position="41"/>
        <end position="233"/>
    </location>
</feature>
<reference evidence="5" key="1">
    <citation type="submission" date="2019-10" db="EMBL/GenBank/DDBJ databases">
        <authorList>
            <person name="Paulsen S."/>
        </authorList>
    </citation>
    <scope>NUCLEOTIDE SEQUENCE</scope>
    <source>
        <strain evidence="5">LMG 19692</strain>
    </source>
</reference>
<dbReference type="InterPro" id="IPR016167">
    <property type="entry name" value="FAD-bd_PCMH_sub1"/>
</dbReference>
<keyword evidence="3" id="KW-0274">FAD</keyword>
<dbReference type="EMBL" id="CP137579">
    <property type="protein sequence ID" value="WOX30651.1"/>
    <property type="molecule type" value="Genomic_DNA"/>
</dbReference>
<accession>A0A8I2KPM7</accession>
<dbReference type="Pfam" id="PF01565">
    <property type="entry name" value="FAD_binding_4"/>
    <property type="match status" value="1"/>
</dbReference>
<dbReference type="PROSITE" id="PS51387">
    <property type="entry name" value="FAD_PCMH"/>
    <property type="match status" value="1"/>
</dbReference>
<dbReference type="InterPro" id="IPR036318">
    <property type="entry name" value="FAD-bd_PCMH-like_sf"/>
</dbReference>
<dbReference type="SUPFAM" id="SSF55103">
    <property type="entry name" value="FAD-linked oxidases, C-terminal domain"/>
    <property type="match status" value="1"/>
</dbReference>
<dbReference type="InterPro" id="IPR016170">
    <property type="entry name" value="Cytok_DH_C_sf"/>
</dbReference>
<dbReference type="Proteomes" id="UP000646877">
    <property type="component" value="Unassembled WGS sequence"/>
</dbReference>
<evidence type="ECO:0000256" key="3">
    <source>
        <dbReference type="ARBA" id="ARBA00022827"/>
    </source>
</evidence>
<keyword evidence="2" id="KW-0285">Flavoprotein</keyword>
<dbReference type="GO" id="GO:0008720">
    <property type="term" value="F:D-lactate dehydrogenase (NAD+) activity"/>
    <property type="evidence" value="ECO:0007669"/>
    <property type="project" value="TreeGrafter"/>
</dbReference>
<comment type="similarity">
    <text evidence="1">Belongs to the FAD-binding oxidoreductase/transferase type 4 family.</text>
</comment>
<evidence type="ECO:0000313" key="8">
    <source>
        <dbReference type="Proteomes" id="UP001304419"/>
    </source>
</evidence>
<dbReference type="InterPro" id="IPR006094">
    <property type="entry name" value="Oxid_FAD_bind_N"/>
</dbReference>
<dbReference type="PANTHER" id="PTHR11748">
    <property type="entry name" value="D-LACTATE DEHYDROGENASE"/>
    <property type="match status" value="1"/>
</dbReference>
<dbReference type="GO" id="GO:1903457">
    <property type="term" value="P:lactate catabolic process"/>
    <property type="evidence" value="ECO:0007669"/>
    <property type="project" value="TreeGrafter"/>
</dbReference>
<dbReference type="Gene3D" id="3.30.465.10">
    <property type="match status" value="1"/>
</dbReference>
<organism evidence="5 7">
    <name type="scientific">Pseudoalteromonas maricaloris</name>
    <dbReference type="NCBI Taxonomy" id="184924"/>
    <lineage>
        <taxon>Bacteria</taxon>
        <taxon>Pseudomonadati</taxon>
        <taxon>Pseudomonadota</taxon>
        <taxon>Gammaproteobacteria</taxon>
        <taxon>Alteromonadales</taxon>
        <taxon>Pseudoalteromonadaceae</taxon>
        <taxon>Pseudoalteromonas</taxon>
    </lineage>
</organism>
<dbReference type="AlphaFoldDB" id="A0A8I2KPM7"/>
<dbReference type="SUPFAM" id="SSF56176">
    <property type="entry name" value="FAD-binding/transporter-associated domain-like"/>
    <property type="match status" value="1"/>
</dbReference>
<evidence type="ECO:0000256" key="2">
    <source>
        <dbReference type="ARBA" id="ARBA00022630"/>
    </source>
</evidence>
<name>A0A8I2KPM7_9GAMM</name>
<dbReference type="GO" id="GO:0071949">
    <property type="term" value="F:FAD binding"/>
    <property type="evidence" value="ECO:0007669"/>
    <property type="project" value="InterPro"/>
</dbReference>
<evidence type="ECO:0000313" key="5">
    <source>
        <dbReference type="EMBL" id="NLR21113.1"/>
    </source>
</evidence>
<keyword evidence="8" id="KW-1185">Reference proteome</keyword>
<dbReference type="InterPro" id="IPR016169">
    <property type="entry name" value="FAD-bd_PCMH_sub2"/>
</dbReference>
<protein>
    <submittedName>
        <fullName evidence="5">FAD-dependent oxidoreductase</fullName>
    </submittedName>
</protein>
<reference evidence="6 8" key="2">
    <citation type="submission" date="2023-10" db="EMBL/GenBank/DDBJ databases">
        <title>To unveil natural product biosynthetic capacity in Pseudoalteromonas.</title>
        <authorList>
            <person name="Wang J."/>
        </authorList>
    </citation>
    <scope>NUCLEOTIDE SEQUENCE [LARGE SCALE GENOMIC DNA]</scope>
    <source>
        <strain evidence="6 8">DSM 15914</strain>
    </source>
</reference>
<evidence type="ECO:0000256" key="1">
    <source>
        <dbReference type="ARBA" id="ARBA00008000"/>
    </source>
</evidence>
<dbReference type="InterPro" id="IPR016166">
    <property type="entry name" value="FAD-bd_PCMH"/>
</dbReference>
<evidence type="ECO:0000313" key="6">
    <source>
        <dbReference type="EMBL" id="WOX30651.1"/>
    </source>
</evidence>
<dbReference type="EMBL" id="WEIA01000003">
    <property type="protein sequence ID" value="NLR21113.1"/>
    <property type="molecule type" value="Genomic_DNA"/>
</dbReference>
<dbReference type="RefSeq" id="WP_052258319.1">
    <property type="nucleotide sequence ID" value="NZ_CBCSDF010000017.1"/>
</dbReference>
<evidence type="ECO:0000313" key="7">
    <source>
        <dbReference type="Proteomes" id="UP000646877"/>
    </source>
</evidence>
<dbReference type="Gene3D" id="3.30.43.10">
    <property type="entry name" value="Uridine Diphospho-n-acetylenolpyruvylglucosamine Reductase, domain 2"/>
    <property type="match status" value="1"/>
</dbReference>
<dbReference type="InterPro" id="IPR016164">
    <property type="entry name" value="FAD-linked_Oxase-like_C"/>
</dbReference>
<dbReference type="GO" id="GO:0004458">
    <property type="term" value="F:D-lactate dehydrogenase (cytochrome) activity"/>
    <property type="evidence" value="ECO:0007669"/>
    <property type="project" value="TreeGrafter"/>
</dbReference>
<dbReference type="PANTHER" id="PTHR11748:SF111">
    <property type="entry name" value="D-LACTATE DEHYDROGENASE, MITOCHONDRIAL-RELATED"/>
    <property type="match status" value="1"/>
</dbReference>
<dbReference type="Gene3D" id="3.40.462.10">
    <property type="entry name" value="FAD-linked oxidases, C-terminal domain"/>
    <property type="match status" value="1"/>
</dbReference>
<evidence type="ECO:0000259" key="4">
    <source>
        <dbReference type="PROSITE" id="PS51387"/>
    </source>
</evidence>
<sequence length="542" mass="59666">MNDFTNSTDLLETLFDELSDSVEAHFGNNIDQLSIADTIKRASSIQGVVYPLNVEVIKDIVKIANTYNLVLHPVSTGKNWGYGCAVPPTECDGRISIIVNLSKLNEIVYFDAELGLIELQPGVTQGQLYKFLQDRNADFLVPVTGAGPDCSILGNALEKGYGITPISDHFQSIISINAVLPNGEEYKSPMSEILEEKGYRAAYKWGIGPYSDGLFCQSNYGIVTSATITLARRTPEVMSFYFWLPESESLESIVNSVRNILSIPSLGVGGINIINSTRTITMNSTLASLRNNRNTNPLDPNEIEKYASVHNIKSWFGFGAIYGTKDSVKSAKKFIKKQLSPSTVKILFINKAKLSFLQSAVSYLPKVCSENVTTLLEKMGKGLSMMAGKPDEVALPLAYWRARNPPPDENLNPARDKCGLLWYAPIVSMSGKDCDRYVKMVTDICNVYGFDAPITLTSISPFAFDSTLPILFSASSTTESEQAIACYKALYEAGLRNGFVPYRIGSGQVQLFNERQLSAHKLTRNIKSSIDPNHIISPGRYV</sequence>
<proteinExistence type="inferred from homology"/>